<dbReference type="SMART" id="SM00387">
    <property type="entry name" value="HATPase_c"/>
    <property type="match status" value="1"/>
</dbReference>
<evidence type="ECO:0000256" key="4">
    <source>
        <dbReference type="ARBA" id="ARBA00022777"/>
    </source>
</evidence>
<dbReference type="PRINTS" id="PR00344">
    <property type="entry name" value="BCTRLSENSOR"/>
</dbReference>
<dbReference type="InterPro" id="IPR001789">
    <property type="entry name" value="Sig_transdc_resp-reg_receiver"/>
</dbReference>
<proteinExistence type="predicted"/>
<keyword evidence="4 10" id="KW-0418">Kinase</keyword>
<gene>
    <name evidence="10" type="ORF">ENR15_06935</name>
</gene>
<dbReference type="InterPro" id="IPR005467">
    <property type="entry name" value="His_kinase_dom"/>
</dbReference>
<accession>A0A7C3VGD6</accession>
<dbReference type="InterPro" id="IPR036890">
    <property type="entry name" value="HATPase_C_sf"/>
</dbReference>
<feature type="domain" description="Histidine kinase" evidence="8">
    <location>
        <begin position="179"/>
        <end position="459"/>
    </location>
</feature>
<feature type="domain" description="Response regulatory" evidence="9">
    <location>
        <begin position="11"/>
        <end position="127"/>
    </location>
</feature>
<dbReference type="AlphaFoldDB" id="A0A7C3VGD6"/>
<comment type="catalytic activity">
    <reaction evidence="1">
        <text>ATP + protein L-histidine = ADP + protein N-phospho-L-histidine.</text>
        <dbReference type="EC" id="2.7.13.3"/>
    </reaction>
</comment>
<dbReference type="CDD" id="cd00082">
    <property type="entry name" value="HisKA"/>
    <property type="match status" value="1"/>
</dbReference>
<evidence type="ECO:0000256" key="1">
    <source>
        <dbReference type="ARBA" id="ARBA00000085"/>
    </source>
</evidence>
<protein>
    <recommendedName>
        <fullName evidence="2">histidine kinase</fullName>
        <ecNumber evidence="2">2.7.13.3</ecNumber>
    </recommendedName>
</protein>
<dbReference type="InterPro" id="IPR003594">
    <property type="entry name" value="HATPase_dom"/>
</dbReference>
<dbReference type="CDD" id="cd19920">
    <property type="entry name" value="REC_PA4781-like"/>
    <property type="match status" value="1"/>
</dbReference>
<evidence type="ECO:0000259" key="9">
    <source>
        <dbReference type="PROSITE" id="PS50110"/>
    </source>
</evidence>
<evidence type="ECO:0000259" key="8">
    <source>
        <dbReference type="PROSITE" id="PS50109"/>
    </source>
</evidence>
<dbReference type="PROSITE" id="PS50110">
    <property type="entry name" value="RESPONSE_REGULATORY"/>
    <property type="match status" value="1"/>
</dbReference>
<evidence type="ECO:0000256" key="2">
    <source>
        <dbReference type="ARBA" id="ARBA00012438"/>
    </source>
</evidence>
<keyword evidence="3 6" id="KW-0597">Phosphoprotein</keyword>
<dbReference type="SUPFAM" id="SSF47384">
    <property type="entry name" value="Homodimeric domain of signal transducing histidine kinase"/>
    <property type="match status" value="1"/>
</dbReference>
<evidence type="ECO:0000256" key="6">
    <source>
        <dbReference type="PROSITE-ProRule" id="PRU00169"/>
    </source>
</evidence>
<dbReference type="Gene3D" id="3.30.565.10">
    <property type="entry name" value="Histidine kinase-like ATPase, C-terminal domain"/>
    <property type="match status" value="1"/>
</dbReference>
<evidence type="ECO:0000256" key="3">
    <source>
        <dbReference type="ARBA" id="ARBA00022553"/>
    </source>
</evidence>
<keyword evidence="5" id="KW-0902">Two-component regulatory system</keyword>
<dbReference type="Pfam" id="PF02518">
    <property type="entry name" value="HATPase_c"/>
    <property type="match status" value="1"/>
</dbReference>
<feature type="coiled-coil region" evidence="7">
    <location>
        <begin position="129"/>
        <end position="170"/>
    </location>
</feature>
<organism evidence="10">
    <name type="scientific">Planktothricoides sp. SpSt-374</name>
    <dbReference type="NCBI Taxonomy" id="2282167"/>
    <lineage>
        <taxon>Bacteria</taxon>
        <taxon>Bacillati</taxon>
        <taxon>Cyanobacteriota</taxon>
        <taxon>Cyanophyceae</taxon>
        <taxon>Oscillatoriophycideae</taxon>
        <taxon>Oscillatoriales</taxon>
        <taxon>Oscillatoriaceae</taxon>
        <taxon>Planktothricoides</taxon>
    </lineage>
</organism>
<dbReference type="InterPro" id="IPR036097">
    <property type="entry name" value="HisK_dim/P_sf"/>
</dbReference>
<dbReference type="SUPFAM" id="SSF55874">
    <property type="entry name" value="ATPase domain of HSP90 chaperone/DNA topoisomerase II/histidine kinase"/>
    <property type="match status" value="1"/>
</dbReference>
<evidence type="ECO:0000256" key="5">
    <source>
        <dbReference type="ARBA" id="ARBA00023012"/>
    </source>
</evidence>
<feature type="modified residue" description="4-aspartylphosphate" evidence="6">
    <location>
        <position position="60"/>
    </location>
</feature>
<dbReference type="Gene3D" id="1.10.287.130">
    <property type="match status" value="1"/>
</dbReference>
<reference evidence="10" key="1">
    <citation type="journal article" date="2020" name="mSystems">
        <title>Genome- and Community-Level Interaction Insights into Carbon Utilization and Element Cycling Functions of Hydrothermarchaeota in Hydrothermal Sediment.</title>
        <authorList>
            <person name="Zhou Z."/>
            <person name="Liu Y."/>
            <person name="Xu W."/>
            <person name="Pan J."/>
            <person name="Luo Z.H."/>
            <person name="Li M."/>
        </authorList>
    </citation>
    <scope>NUCLEOTIDE SEQUENCE [LARGE SCALE GENOMIC DNA]</scope>
    <source>
        <strain evidence="10">SpSt-374</strain>
    </source>
</reference>
<dbReference type="PROSITE" id="PS50109">
    <property type="entry name" value="HIS_KIN"/>
    <property type="match status" value="1"/>
</dbReference>
<dbReference type="PANTHER" id="PTHR43065:SF50">
    <property type="entry name" value="HISTIDINE KINASE"/>
    <property type="match status" value="1"/>
</dbReference>
<evidence type="ECO:0000313" key="10">
    <source>
        <dbReference type="EMBL" id="HGG00379.1"/>
    </source>
</evidence>
<keyword evidence="7" id="KW-0175">Coiled coil</keyword>
<dbReference type="InterPro" id="IPR011006">
    <property type="entry name" value="CheY-like_superfamily"/>
</dbReference>
<dbReference type="InterPro" id="IPR004358">
    <property type="entry name" value="Sig_transdc_His_kin-like_C"/>
</dbReference>
<dbReference type="SUPFAM" id="SSF52172">
    <property type="entry name" value="CheY-like"/>
    <property type="match status" value="1"/>
</dbReference>
<dbReference type="EC" id="2.7.13.3" evidence="2"/>
<comment type="caution">
    <text evidence="10">The sequence shown here is derived from an EMBL/GenBank/DDBJ whole genome shotgun (WGS) entry which is preliminary data.</text>
</comment>
<dbReference type="PANTHER" id="PTHR43065">
    <property type="entry name" value="SENSOR HISTIDINE KINASE"/>
    <property type="match status" value="1"/>
</dbReference>
<keyword evidence="4 10" id="KW-0808">Transferase</keyword>
<dbReference type="EMBL" id="DSPX01000066">
    <property type="protein sequence ID" value="HGG00379.1"/>
    <property type="molecule type" value="Genomic_DNA"/>
</dbReference>
<dbReference type="GO" id="GO:0000155">
    <property type="term" value="F:phosphorelay sensor kinase activity"/>
    <property type="evidence" value="ECO:0007669"/>
    <property type="project" value="InterPro"/>
</dbReference>
<dbReference type="SMART" id="SM00448">
    <property type="entry name" value="REC"/>
    <property type="match status" value="1"/>
</dbReference>
<name>A0A7C3VGD6_9CYAN</name>
<sequence>MNSRTESGKGNILIVDDTPNNLRVLSTMLLEQGYEVRTALNGNMALQSVKVLLPELILLDIQMPDMDGYQLCQRLKNIEEIKDIPVIFISALDDVNNKVKAFTLGGVDYITKPFHVEEVIARVENHLLNRRLQQQLQQSEMLARSQSEELSRALNNLQRAQSQLIQSEKMSSLEHLVAGIAHEINNPINFIYGNISHVTEYTNSLFKIIDVYSDLMETVPTEVKEIIEDVELDFIRTDLPEIMGSMRAGAERIREIVEVLRNYSRLDESGVKAVDIHEGINSALMILQHRLQETLDRPEIEVVKQYEQLPKVECYAGLLNQVFMSALVNAIDAIETKFNLLKKSGHSEAENMAEKDVDFFTETGLTDKSLFGSISVSTHLIKPKDMVCIVISDNGAGMTDEVKQHLFEPFFTTKAVGKGRGLGMWISYQVVVEQHKGNIRCLSEPGEGTKLVIEIPIHQPEAL</sequence>
<evidence type="ECO:0000256" key="7">
    <source>
        <dbReference type="SAM" id="Coils"/>
    </source>
</evidence>
<dbReference type="InterPro" id="IPR003661">
    <property type="entry name" value="HisK_dim/P_dom"/>
</dbReference>
<dbReference type="Gene3D" id="3.40.50.2300">
    <property type="match status" value="1"/>
</dbReference>
<dbReference type="Pfam" id="PF00072">
    <property type="entry name" value="Response_reg"/>
    <property type="match status" value="1"/>
</dbReference>